<dbReference type="SUPFAM" id="SSF55729">
    <property type="entry name" value="Acyl-CoA N-acyltransferases (Nat)"/>
    <property type="match status" value="1"/>
</dbReference>
<protein>
    <submittedName>
        <fullName evidence="5">GNAT family N-acetyltransferase</fullName>
    </submittedName>
</protein>
<organism evidence="5 6">
    <name type="scientific">Candidatus Methylobacter oryzae</name>
    <dbReference type="NCBI Taxonomy" id="2497749"/>
    <lineage>
        <taxon>Bacteria</taxon>
        <taxon>Pseudomonadati</taxon>
        <taxon>Pseudomonadota</taxon>
        <taxon>Gammaproteobacteria</taxon>
        <taxon>Methylococcales</taxon>
        <taxon>Methylococcaceae</taxon>
        <taxon>Methylobacter</taxon>
    </lineage>
</organism>
<keyword evidence="3" id="KW-0808">Transferase</keyword>
<comment type="caution">
    <text evidence="5">The sequence shown here is derived from an EMBL/GenBank/DDBJ whole genome shotgun (WGS) entry which is preliminary data.</text>
</comment>
<dbReference type="Gene3D" id="3.40.630.30">
    <property type="match status" value="1"/>
</dbReference>
<evidence type="ECO:0000256" key="1">
    <source>
        <dbReference type="ARBA" id="ARBA00009342"/>
    </source>
</evidence>
<name>A0ABY3C963_9GAMM</name>
<keyword evidence="4" id="KW-0012">Acyltransferase</keyword>
<evidence type="ECO:0000256" key="2">
    <source>
        <dbReference type="ARBA" id="ARBA00022649"/>
    </source>
</evidence>
<dbReference type="EMBL" id="RYFG02000101">
    <property type="protein sequence ID" value="TRW93280.1"/>
    <property type="molecule type" value="Genomic_DNA"/>
</dbReference>
<keyword evidence="6" id="KW-1185">Reference proteome</keyword>
<evidence type="ECO:0000313" key="6">
    <source>
        <dbReference type="Proteomes" id="UP000733744"/>
    </source>
</evidence>
<comment type="similarity">
    <text evidence="1">Belongs to the acetyltransferase family. GNAT subfamily.</text>
</comment>
<dbReference type="PANTHER" id="PTHR36449:SF1">
    <property type="entry name" value="ACETYLTRANSFERASE"/>
    <property type="match status" value="1"/>
</dbReference>
<dbReference type="Proteomes" id="UP000733744">
    <property type="component" value="Unassembled WGS sequence"/>
</dbReference>
<dbReference type="InterPro" id="IPR016181">
    <property type="entry name" value="Acyl_CoA_acyltransferase"/>
</dbReference>
<evidence type="ECO:0000313" key="5">
    <source>
        <dbReference type="EMBL" id="TRW93280.1"/>
    </source>
</evidence>
<reference evidence="5 6" key="1">
    <citation type="journal article" date="2019" name="Antonie Van Leeuwenhoek">
        <title>Description of 'Ca. Methylobacter oryzae' KRF1, a novel species from the environmentally important Methylobacter clade 2.</title>
        <authorList>
            <person name="Khatri K."/>
            <person name="Mohite J.A."/>
            <person name="Pandit P.S."/>
            <person name="Bahulikar R."/>
            <person name="Rahalkar M.C."/>
        </authorList>
    </citation>
    <scope>NUCLEOTIDE SEQUENCE [LARGE SCALE GENOMIC DNA]</scope>
    <source>
        <strain evidence="5 6">KRF1</strain>
    </source>
</reference>
<evidence type="ECO:0000256" key="3">
    <source>
        <dbReference type="ARBA" id="ARBA00022679"/>
    </source>
</evidence>
<accession>A0ABY3C963</accession>
<evidence type="ECO:0000256" key="4">
    <source>
        <dbReference type="ARBA" id="ARBA00023315"/>
    </source>
</evidence>
<gene>
    <name evidence="5" type="ORF">EKO24_012565</name>
</gene>
<proteinExistence type="inferred from homology"/>
<keyword evidence="2" id="KW-1277">Toxin-antitoxin system</keyword>
<dbReference type="PANTHER" id="PTHR36449">
    <property type="entry name" value="ACETYLTRANSFERASE-RELATED"/>
    <property type="match status" value="1"/>
</dbReference>
<sequence length="92" mass="9846">MPQNMKKALPANVSAITLARLAVSLDEQKKGHGERLLLDAVAKAKIASKLIGGSFLFIDAKNTELAAFYARYGVVALPDDPLILCIPITDIP</sequence>